<dbReference type="Proteomes" id="UP000326565">
    <property type="component" value="Unassembled WGS sequence"/>
</dbReference>
<evidence type="ECO:0000256" key="1">
    <source>
        <dbReference type="SAM" id="MobiDB-lite"/>
    </source>
</evidence>
<dbReference type="EMBL" id="ML732218">
    <property type="protein sequence ID" value="KAB8073936.1"/>
    <property type="molecule type" value="Genomic_DNA"/>
</dbReference>
<accession>A0A5N5WZG4</accession>
<protein>
    <submittedName>
        <fullName evidence="2">Uncharacterized protein</fullName>
    </submittedName>
</protein>
<feature type="region of interest" description="Disordered" evidence="1">
    <location>
        <begin position="276"/>
        <end position="310"/>
    </location>
</feature>
<sequence length="506" mass="56866">MDRNTVPHPAQLALAMAIVKQKPVDLTIRDHVLQIRHFIKNSKTAESSYAQDQDKFFDSVLFWQQAYERSEAEQSKLLDRIYDLERRNEALVAKVQGSNTTFDEDQLLSKRKKVAANKKAAGGVTARKRAKTHIGPFTDNVSSQDVALRATGPFMRQIYTLQKALRKRTCHLGITRAAIILCKTAADEVLTAVSNQKAASGSSKKRGSSQTEKPRTAEVLRSIGCASQSLLETLKVLPKSERDEQNADHVIYHIVRLYESMMNALEQWCRTQAGQIPTAQSAKQKKATRSRNSKDGGRRPDNSVDSEDEVSNQIVRQLNTMTLSLDSACSGHQDLLEGFLFILLSRVGRLLCLFVFQDLKLRSDFRTDPRKLPLPTGLTEVDLNERTLHAAEMEGKCLVWLLQRTLVVLHTFTSSISCPASRDSGGSVLFAAKLKEKLQSTLLQAVFGRDTIWGQTLQRPDQPDEDSDNLYTSSDNLDQSVPDWYIQEIWRLLGWEILANSNPSEH</sequence>
<evidence type="ECO:0000313" key="2">
    <source>
        <dbReference type="EMBL" id="KAB8073936.1"/>
    </source>
</evidence>
<evidence type="ECO:0000313" key="3">
    <source>
        <dbReference type="Proteomes" id="UP000326565"/>
    </source>
</evidence>
<proteinExistence type="predicted"/>
<name>A0A5N5WZG4_9EURO</name>
<dbReference type="OrthoDB" id="202825at2759"/>
<feature type="region of interest" description="Disordered" evidence="1">
    <location>
        <begin position="194"/>
        <end position="218"/>
    </location>
</feature>
<reference evidence="2 3" key="1">
    <citation type="submission" date="2019-04" db="EMBL/GenBank/DDBJ databases">
        <title>Friends and foes A comparative genomics study of 23 Aspergillus species from section Flavi.</title>
        <authorList>
            <consortium name="DOE Joint Genome Institute"/>
            <person name="Kjaerbolling I."/>
            <person name="Vesth T."/>
            <person name="Frisvad J.C."/>
            <person name="Nybo J.L."/>
            <person name="Theobald S."/>
            <person name="Kildgaard S."/>
            <person name="Isbrandt T."/>
            <person name="Kuo A."/>
            <person name="Sato A."/>
            <person name="Lyhne E.K."/>
            <person name="Kogle M.E."/>
            <person name="Wiebenga A."/>
            <person name="Kun R.S."/>
            <person name="Lubbers R.J."/>
            <person name="Makela M.R."/>
            <person name="Barry K."/>
            <person name="Chovatia M."/>
            <person name="Clum A."/>
            <person name="Daum C."/>
            <person name="Haridas S."/>
            <person name="He G."/>
            <person name="LaButti K."/>
            <person name="Lipzen A."/>
            <person name="Mondo S."/>
            <person name="Riley R."/>
            <person name="Salamov A."/>
            <person name="Simmons B.A."/>
            <person name="Magnuson J.K."/>
            <person name="Henrissat B."/>
            <person name="Mortensen U.H."/>
            <person name="Larsen T.O."/>
            <person name="Devries R.P."/>
            <person name="Grigoriev I.V."/>
            <person name="Machida M."/>
            <person name="Baker S.E."/>
            <person name="Andersen M.R."/>
        </authorList>
    </citation>
    <scope>NUCLEOTIDE SEQUENCE [LARGE SCALE GENOMIC DNA]</scope>
    <source>
        <strain evidence="2 3">CBS 151.66</strain>
    </source>
</reference>
<gene>
    <name evidence="2" type="ORF">BDV29DRAFT_191358</name>
</gene>
<feature type="compositionally biased region" description="Basic and acidic residues" evidence="1">
    <location>
        <begin position="292"/>
        <end position="302"/>
    </location>
</feature>
<organism evidence="2 3">
    <name type="scientific">Aspergillus leporis</name>
    <dbReference type="NCBI Taxonomy" id="41062"/>
    <lineage>
        <taxon>Eukaryota</taxon>
        <taxon>Fungi</taxon>
        <taxon>Dikarya</taxon>
        <taxon>Ascomycota</taxon>
        <taxon>Pezizomycotina</taxon>
        <taxon>Eurotiomycetes</taxon>
        <taxon>Eurotiomycetidae</taxon>
        <taxon>Eurotiales</taxon>
        <taxon>Aspergillaceae</taxon>
        <taxon>Aspergillus</taxon>
        <taxon>Aspergillus subgen. Circumdati</taxon>
    </lineage>
</organism>
<keyword evidence="3" id="KW-1185">Reference proteome</keyword>
<dbReference type="AlphaFoldDB" id="A0A5N5WZG4"/>